<dbReference type="OrthoDB" id="1433719at2"/>
<dbReference type="RefSeq" id="WP_139262613.1">
    <property type="nucleotide sequence ID" value="NZ_FRAV01000010.1"/>
</dbReference>
<dbReference type="Proteomes" id="UP000184364">
    <property type="component" value="Unassembled WGS sequence"/>
</dbReference>
<sequence length="308" mass="35695">MKKFLFKISFYIIGVIGVMLFLGTYADGNTDDNYRHYTGPKPSDMILGDSRGGQAVIPYVLDEKLKGTKFNNFALNIGDSPYGQVYLEAVKRRMNPDTKNGIFILTVDPWCLSIDKSLEHSTEDLDQNSPLADMHFYDMSPNYEYLLKHYSRSWFNIYKEREELAKSVTFLHKNGWMEVNVNVHPDSVRVREVKKIEGYTDMMKNQKISEYRINAFQDMIQYLKDKGTVYIVRIPAFKGMMELEDKYAPDFNKKIENIAKQNGVKFFNLSSKPEDYIYTDGNHMYKESGKIFTAQIADSIIADKKGKK</sequence>
<reference evidence="2" key="1">
    <citation type="submission" date="2016-11" db="EMBL/GenBank/DDBJ databases">
        <authorList>
            <person name="Varghese N."/>
            <person name="Submissions S."/>
        </authorList>
    </citation>
    <scope>NUCLEOTIDE SEQUENCE [LARGE SCALE GENOMIC DNA]</scope>
    <source>
        <strain evidence="2">DSM 26899</strain>
    </source>
</reference>
<evidence type="ECO:0000313" key="1">
    <source>
        <dbReference type="EMBL" id="SHL01638.1"/>
    </source>
</evidence>
<dbReference type="Gene3D" id="3.40.50.1110">
    <property type="entry name" value="SGNH hydrolase"/>
    <property type="match status" value="1"/>
</dbReference>
<dbReference type="AlphaFoldDB" id="A0A1M6X6V1"/>
<organism evidence="1 2">
    <name type="scientific">Chryseobacterium polytrichastri</name>
    <dbReference type="NCBI Taxonomy" id="1302687"/>
    <lineage>
        <taxon>Bacteria</taxon>
        <taxon>Pseudomonadati</taxon>
        <taxon>Bacteroidota</taxon>
        <taxon>Flavobacteriia</taxon>
        <taxon>Flavobacteriales</taxon>
        <taxon>Weeksellaceae</taxon>
        <taxon>Chryseobacterium group</taxon>
        <taxon>Chryseobacterium</taxon>
    </lineage>
</organism>
<dbReference type="EMBL" id="FRAV01000010">
    <property type="protein sequence ID" value="SHL01638.1"/>
    <property type="molecule type" value="Genomic_DNA"/>
</dbReference>
<dbReference type="GO" id="GO:0016788">
    <property type="term" value="F:hydrolase activity, acting on ester bonds"/>
    <property type="evidence" value="ECO:0007669"/>
    <property type="project" value="UniProtKB-ARBA"/>
</dbReference>
<evidence type="ECO:0000313" key="2">
    <source>
        <dbReference type="Proteomes" id="UP000184364"/>
    </source>
</evidence>
<gene>
    <name evidence="1" type="ORF">SAMN05444267_1010108</name>
</gene>
<protein>
    <submittedName>
        <fullName evidence="1">Uncharacterized protein</fullName>
    </submittedName>
</protein>
<name>A0A1M6X6V1_9FLAO</name>
<dbReference type="STRING" id="1302687.SAMN05444267_1010108"/>
<dbReference type="InterPro" id="IPR036514">
    <property type="entry name" value="SGNH_hydro_sf"/>
</dbReference>
<proteinExistence type="predicted"/>
<accession>A0A1M6X6V1</accession>
<dbReference type="SUPFAM" id="SSF52266">
    <property type="entry name" value="SGNH hydrolase"/>
    <property type="match status" value="1"/>
</dbReference>
<keyword evidence="2" id="KW-1185">Reference proteome</keyword>